<dbReference type="InterPro" id="IPR055487">
    <property type="entry name" value="DUF7059"/>
</dbReference>
<evidence type="ECO:0000256" key="2">
    <source>
        <dbReference type="ARBA" id="ARBA00022603"/>
    </source>
</evidence>
<organism evidence="7 8">
    <name type="scientific">Arcanobacterium pinnipediorum</name>
    <dbReference type="NCBI Taxonomy" id="1503041"/>
    <lineage>
        <taxon>Bacteria</taxon>
        <taxon>Bacillati</taxon>
        <taxon>Actinomycetota</taxon>
        <taxon>Actinomycetes</taxon>
        <taxon>Actinomycetales</taxon>
        <taxon>Actinomycetaceae</taxon>
        <taxon>Arcanobacterium</taxon>
    </lineage>
</organism>
<dbReference type="SUPFAM" id="SSF53335">
    <property type="entry name" value="S-adenosyl-L-methionine-dependent methyltransferases"/>
    <property type="match status" value="1"/>
</dbReference>
<dbReference type="CDD" id="cd02440">
    <property type="entry name" value="AdoMet_MTases"/>
    <property type="match status" value="1"/>
</dbReference>
<dbReference type="Gene3D" id="3.40.50.150">
    <property type="entry name" value="Vaccinia Virus protein VP39"/>
    <property type="match status" value="1"/>
</dbReference>
<dbReference type="InterPro" id="IPR029063">
    <property type="entry name" value="SAM-dependent_MTases_sf"/>
</dbReference>
<evidence type="ECO:0000313" key="7">
    <source>
        <dbReference type="EMBL" id="USR79306.1"/>
    </source>
</evidence>
<evidence type="ECO:0000259" key="6">
    <source>
        <dbReference type="Pfam" id="PF23186"/>
    </source>
</evidence>
<dbReference type="PROSITE" id="PS00092">
    <property type="entry name" value="N6_MTASE"/>
    <property type="match status" value="1"/>
</dbReference>
<keyword evidence="8" id="KW-1185">Reference proteome</keyword>
<comment type="similarity">
    <text evidence="1">Belongs to the eukaryotic/archaeal PrmC-related family.</text>
</comment>
<sequence length="502" mass="54213">MSFQFFDALRGDLRDYTPAKIAELIGDSALAALARDEAVPAQVAAQAAGGQLGLMLRLWWIGDPLSVEEVARAIPNTYRATGGMPGLGEIFTDDAGGVRSRFQLVPIGIGEELLWIASDRGSLQGARHKTDHVMGVGGATRTLAGLAHYEPGQRVLDLGTGCGIHAILAAKAGAVVVATDISARALAYARFNAALNEVDIQVREGSLFDPVAGEKFDVVVSNPPFVITPSQVRENLGTMEYRDAGVPGDTLAAQIVDAVEDYLSPVGSVYMLANWEISGGRQPLWDSHPRAWFAHSDLAALVVQREVIAVDQYIEMWLHDGGLRAGNADYAPAYRAWLEDFARRNVSHIGFGYLLAGSVAGGMESVPARKFFDLRGAPPQDMHSVIRTMGLVPNLDDETLSSLRLVNEGIEEHRYYHPGASDPWLISFTSNRTFSDQIQADTVLAGFVSVCDGQLTVGQIIEALAQVLEVDSGRLREDLLPQVVHMLELGMLEIVENAEDVD</sequence>
<keyword evidence="2 7" id="KW-0489">Methyltransferase</keyword>
<evidence type="ECO:0000256" key="3">
    <source>
        <dbReference type="ARBA" id="ARBA00022679"/>
    </source>
</evidence>
<gene>
    <name evidence="7" type="ORF">NG665_08015</name>
</gene>
<name>A0ABY5AIP2_9ACTO</name>
<dbReference type="RefSeq" id="WP_252673180.1">
    <property type="nucleotide sequence ID" value="NZ_CP099547.1"/>
</dbReference>
<dbReference type="GO" id="GO:0032259">
    <property type="term" value="P:methylation"/>
    <property type="evidence" value="ECO:0007669"/>
    <property type="project" value="UniProtKB-KW"/>
</dbReference>
<feature type="domain" description="DUF7059" evidence="6">
    <location>
        <begin position="15"/>
        <end position="77"/>
    </location>
</feature>
<protein>
    <submittedName>
        <fullName evidence="7">Methyltransferase</fullName>
    </submittedName>
</protein>
<dbReference type="PANTHER" id="PTHR45875:SF1">
    <property type="entry name" value="METHYLTRANSFERASE N6AMT1"/>
    <property type="match status" value="1"/>
</dbReference>
<keyword evidence="4" id="KW-0949">S-adenosyl-L-methionine</keyword>
<reference evidence="7" key="1">
    <citation type="submission" date="2022-06" db="EMBL/GenBank/DDBJ databases">
        <title>Complete Genome Sequence of Arcanobacterium pinnipediorum strain DSM 28752 isolated from a harbour seal.</title>
        <authorList>
            <person name="Borowiak M."/>
            <person name="Kreitlow A."/>
            <person name="Alssahen M."/>
            <person name="Malorny B."/>
            <person name="Laemmler C."/>
            <person name="Prenger-Berninghoff E."/>
            <person name="Siebert U."/>
            <person name="Ploetz M."/>
            <person name="Abdulmawjood A."/>
        </authorList>
    </citation>
    <scope>NUCLEOTIDE SEQUENCE</scope>
    <source>
        <strain evidence="7">DSM 28752</strain>
    </source>
</reference>
<dbReference type="Proteomes" id="UP001056109">
    <property type="component" value="Chromosome"/>
</dbReference>
<keyword evidence="3" id="KW-0808">Transferase</keyword>
<dbReference type="PANTHER" id="PTHR45875">
    <property type="entry name" value="METHYLTRANSFERASE N6AMT1"/>
    <property type="match status" value="1"/>
</dbReference>
<dbReference type="GO" id="GO:0008168">
    <property type="term" value="F:methyltransferase activity"/>
    <property type="evidence" value="ECO:0007669"/>
    <property type="project" value="UniProtKB-KW"/>
</dbReference>
<accession>A0ABY5AIP2</accession>
<dbReference type="Pfam" id="PF05175">
    <property type="entry name" value="MTS"/>
    <property type="match status" value="1"/>
</dbReference>
<dbReference type="InterPro" id="IPR052190">
    <property type="entry name" value="Euk-Arch_PrmC-MTase"/>
</dbReference>
<evidence type="ECO:0000259" key="5">
    <source>
        <dbReference type="Pfam" id="PF05175"/>
    </source>
</evidence>
<dbReference type="Pfam" id="PF23186">
    <property type="entry name" value="DUF7059"/>
    <property type="match status" value="1"/>
</dbReference>
<proteinExistence type="inferred from homology"/>
<dbReference type="EMBL" id="CP099547">
    <property type="protein sequence ID" value="USR79306.1"/>
    <property type="molecule type" value="Genomic_DNA"/>
</dbReference>
<dbReference type="InterPro" id="IPR007848">
    <property type="entry name" value="Small_mtfrase_dom"/>
</dbReference>
<evidence type="ECO:0000256" key="1">
    <source>
        <dbReference type="ARBA" id="ARBA00006149"/>
    </source>
</evidence>
<evidence type="ECO:0000256" key="4">
    <source>
        <dbReference type="ARBA" id="ARBA00022691"/>
    </source>
</evidence>
<evidence type="ECO:0000313" key="8">
    <source>
        <dbReference type="Proteomes" id="UP001056109"/>
    </source>
</evidence>
<feature type="domain" description="Methyltransferase small" evidence="5">
    <location>
        <begin position="142"/>
        <end position="227"/>
    </location>
</feature>
<dbReference type="InterPro" id="IPR002052">
    <property type="entry name" value="DNA_methylase_N6_adenine_CS"/>
</dbReference>